<feature type="domain" description="Transposase putative helix-turn-helix" evidence="9">
    <location>
        <begin position="7"/>
        <end position="50"/>
    </location>
</feature>
<dbReference type="EMBL" id="BLAY01000041">
    <property type="protein sequence ID" value="GET38237.1"/>
    <property type="molecule type" value="Genomic_DNA"/>
</dbReference>
<comment type="caution">
    <text evidence="10">The sequence shown here is derived from an EMBL/GenBank/DDBJ whole genome shotgun (WGS) entry which is preliminary data.</text>
</comment>
<dbReference type="InterPro" id="IPR010095">
    <property type="entry name" value="Cas12f1-like_TNB"/>
</dbReference>
<accession>A0AAV3X5V0</accession>
<keyword evidence="5" id="KW-0238">DNA-binding</keyword>
<protein>
    <submittedName>
        <fullName evidence="10">Transposase</fullName>
    </submittedName>
</protein>
<dbReference type="GO" id="GO:0003677">
    <property type="term" value="F:DNA binding"/>
    <property type="evidence" value="ECO:0007669"/>
    <property type="project" value="UniProtKB-KW"/>
</dbReference>
<dbReference type="Pfam" id="PF01385">
    <property type="entry name" value="OrfB_IS605"/>
    <property type="match status" value="1"/>
</dbReference>
<evidence type="ECO:0000256" key="1">
    <source>
        <dbReference type="ARBA" id="ARBA00008761"/>
    </source>
</evidence>
<dbReference type="Proteomes" id="UP001050975">
    <property type="component" value="Unassembled WGS sequence"/>
</dbReference>
<evidence type="ECO:0000256" key="5">
    <source>
        <dbReference type="ARBA" id="ARBA00023125"/>
    </source>
</evidence>
<dbReference type="AlphaFoldDB" id="A0AAV3X5V0"/>
<evidence type="ECO:0000313" key="11">
    <source>
        <dbReference type="Proteomes" id="UP001050975"/>
    </source>
</evidence>
<evidence type="ECO:0000259" key="8">
    <source>
        <dbReference type="Pfam" id="PF07282"/>
    </source>
</evidence>
<evidence type="ECO:0000259" key="7">
    <source>
        <dbReference type="Pfam" id="PF01385"/>
    </source>
</evidence>
<gene>
    <name evidence="10" type="ORF">MiSe_29910</name>
</gene>
<evidence type="ECO:0000313" key="10">
    <source>
        <dbReference type="EMBL" id="GET38237.1"/>
    </source>
</evidence>
<feature type="domain" description="Cas12f1-like TNB" evidence="8">
    <location>
        <begin position="321"/>
        <end position="385"/>
    </location>
</feature>
<keyword evidence="2" id="KW-0815">Transposition</keyword>
<evidence type="ECO:0000256" key="6">
    <source>
        <dbReference type="ARBA" id="ARBA00023172"/>
    </source>
</evidence>
<proteinExistence type="inferred from homology"/>
<dbReference type="GO" id="GO:0032196">
    <property type="term" value="P:transposition"/>
    <property type="evidence" value="ECO:0007669"/>
    <property type="project" value="UniProtKB-KW"/>
</dbReference>
<evidence type="ECO:0000259" key="9">
    <source>
        <dbReference type="Pfam" id="PF12323"/>
    </source>
</evidence>
<dbReference type="InterPro" id="IPR001959">
    <property type="entry name" value="Transposase"/>
</dbReference>
<dbReference type="GO" id="GO:0046872">
    <property type="term" value="F:metal ion binding"/>
    <property type="evidence" value="ECO:0007669"/>
    <property type="project" value="UniProtKB-KW"/>
</dbReference>
<evidence type="ECO:0000256" key="4">
    <source>
        <dbReference type="ARBA" id="ARBA00022833"/>
    </source>
</evidence>
<evidence type="ECO:0000256" key="2">
    <source>
        <dbReference type="ARBA" id="ARBA00022578"/>
    </source>
</evidence>
<dbReference type="GO" id="GO:0006310">
    <property type="term" value="P:DNA recombination"/>
    <property type="evidence" value="ECO:0007669"/>
    <property type="project" value="UniProtKB-KW"/>
</dbReference>
<keyword evidence="4" id="KW-0862">Zinc</keyword>
<feature type="domain" description="Probable transposase IS891/IS1136/IS1341" evidence="7">
    <location>
        <begin position="200"/>
        <end position="309"/>
    </location>
</feature>
<organism evidence="10 11">
    <name type="scientific">Microseira wollei NIES-4236</name>
    <dbReference type="NCBI Taxonomy" id="2530354"/>
    <lineage>
        <taxon>Bacteria</taxon>
        <taxon>Bacillati</taxon>
        <taxon>Cyanobacteriota</taxon>
        <taxon>Cyanophyceae</taxon>
        <taxon>Oscillatoriophycideae</taxon>
        <taxon>Aerosakkonematales</taxon>
        <taxon>Aerosakkonemataceae</taxon>
        <taxon>Microseira</taxon>
    </lineage>
</organism>
<dbReference type="Pfam" id="PF12323">
    <property type="entry name" value="HTH_OrfB_IS605"/>
    <property type="match status" value="1"/>
</dbReference>
<dbReference type="Pfam" id="PF07282">
    <property type="entry name" value="Cas12f1-like_TNB"/>
    <property type="match status" value="1"/>
</dbReference>
<dbReference type="InterPro" id="IPR021027">
    <property type="entry name" value="Transposase_put_HTH"/>
</dbReference>
<reference evidence="10" key="1">
    <citation type="submission" date="2019-10" db="EMBL/GenBank/DDBJ databases">
        <title>Draft genome sequece of Microseira wollei NIES-4236.</title>
        <authorList>
            <person name="Yamaguchi H."/>
            <person name="Suzuki S."/>
            <person name="Kawachi M."/>
        </authorList>
    </citation>
    <scope>NUCLEOTIDE SEQUENCE</scope>
    <source>
        <strain evidence="10">NIES-4236</strain>
    </source>
</reference>
<sequence length="426" mass="48511">MRYNTIMLLTYQYKIKPTESQAATMAIWGELLRRHWNYALGQRLDWLNRTRSPIDRCSLVLERIGEIPGRVDYYTQASELRQTKQLFPEYKDIYADCQQQNLMRLDKAWKRWLVPDKNGKRGGRPRFKKQGDICSFTFPRVNCLKAGATFTGNRLKLSKIGEIEVILHRPIPDGFTLKQATILHKADGWYISFSLEDGAVPSPLPVDELKSAVGIDVGLEKFLATSDGQAVEIGQFYRKSQKRLARQQRQLARKQKGSNNYRKQANKVARLHLHTGRQRKDFHYQVAHWLCATYDLIAFENLNIRGLARTRLAKSILDAAWGAFLSILQAVAVKRGKWAMEGNARGTSIECSRCGERVEKTLKDRVHSCSCGLVIDRDVNSGINILNRVQRTLGLAFAGCGGYSDASPVKQQLSFVNLRSPRYTEG</sequence>
<keyword evidence="6" id="KW-0233">DNA recombination</keyword>
<name>A0AAV3X5V0_9CYAN</name>
<keyword evidence="11" id="KW-1185">Reference proteome</keyword>
<keyword evidence="3" id="KW-0479">Metal-binding</keyword>
<dbReference type="NCBIfam" id="NF040570">
    <property type="entry name" value="guided_TnpB"/>
    <property type="match status" value="1"/>
</dbReference>
<evidence type="ECO:0000256" key="3">
    <source>
        <dbReference type="ARBA" id="ARBA00022723"/>
    </source>
</evidence>
<comment type="similarity">
    <text evidence="1">In the C-terminal section; belongs to the transposase 35 family.</text>
</comment>